<proteinExistence type="predicted"/>
<dbReference type="Proteomes" id="UP000242664">
    <property type="component" value="Unassembled WGS sequence"/>
</dbReference>
<gene>
    <name evidence="1" type="ORF">VEx25_0166</name>
</gene>
<accession>A0ABM9WU87</accession>
<reference evidence="2" key="1">
    <citation type="submission" date="2006-10" db="EMBL/GenBank/DDBJ databases">
        <authorList>
            <person name="Heidelberg J."/>
            <person name="Sebastian Y."/>
        </authorList>
    </citation>
    <scope>NUCLEOTIDE SEQUENCE [LARGE SCALE GENOMIC DNA]</scope>
    <source>
        <strain evidence="2">EX25</strain>
    </source>
</reference>
<sequence>MAGFSVCVPLVALARKKDMKFREFVRSKEIKKHGRSYVYIERNEHLIIVMSAHNQGERYMSIKTFYEGTNYSLLFLNNPENSWYLDDNDSYGKIIQEIAEDYDSKNIIFYGSSMSGYSSILFALRFNCNALSVNPQINLELSYDICWEELRNSFDRISSQKIALEKYCLNHWKDSVVYILHGHNPLDRENVDLFARTRSDNKKLIINTLDYDEHDNYIGNNVDVLIETCELIYQFRKIKSVALNEKNSNKNRRKNINIDLENSSRLRNYHNNSIVWHERSSYENNLEPVHFSDIGLYDSNGKLSGALCYFNGRDWELISPKLDSKYNLLKKQNFKLDIIPTKLINNEKFYQDWWSRVENDSNIEVKVNNEEAVLDVRNVNSKNTYISTHPEKESFLNDISASSKYLTFFADISVEQGSAFLTLGGRTKEEYFHSNSKSVSSSDYTRVYTSEIFSNVYLDHKDFVYCRVFLSPDLKDKTVKVKNPMLVEGYFPEGLIF</sequence>
<organism evidence="1 2">
    <name type="scientific">Vibrio antiquarius (strain Ex25)</name>
    <dbReference type="NCBI Taxonomy" id="150340"/>
    <lineage>
        <taxon>Bacteria</taxon>
        <taxon>Pseudomonadati</taxon>
        <taxon>Pseudomonadota</taxon>
        <taxon>Gammaproteobacteria</taxon>
        <taxon>Vibrionales</taxon>
        <taxon>Vibrionaceae</taxon>
        <taxon>Vibrio</taxon>
        <taxon>Vibrio diabolicus subgroup</taxon>
    </lineage>
</organism>
<evidence type="ECO:0000313" key="2">
    <source>
        <dbReference type="Proteomes" id="UP000242664"/>
    </source>
</evidence>
<name>A0ABM9WU87_VIBAE</name>
<dbReference type="RefSeq" id="WP_006742497.1">
    <property type="nucleotide sequence ID" value="NC_013456.1"/>
</dbReference>
<dbReference type="EMBL" id="DS267825">
    <property type="protein sequence ID" value="EDN56863.1"/>
    <property type="molecule type" value="Genomic_DNA"/>
</dbReference>
<keyword evidence="2" id="KW-1185">Reference proteome</keyword>
<evidence type="ECO:0000313" key="1">
    <source>
        <dbReference type="EMBL" id="EDN56863.1"/>
    </source>
</evidence>
<protein>
    <submittedName>
        <fullName evidence="1">Uncharacterized protein</fullName>
    </submittedName>
</protein>
<dbReference type="GeneID" id="45025952"/>